<comment type="caution">
    <text evidence="1">The sequence shown here is derived from an EMBL/GenBank/DDBJ whole genome shotgun (WGS) entry which is preliminary data.</text>
</comment>
<dbReference type="Proteomes" id="UP001199106">
    <property type="component" value="Unassembled WGS sequence"/>
</dbReference>
<evidence type="ECO:0000313" key="2">
    <source>
        <dbReference type="Proteomes" id="UP001199106"/>
    </source>
</evidence>
<keyword evidence="2" id="KW-1185">Reference proteome</keyword>
<proteinExistence type="predicted"/>
<sequence>MQTNDRSTVTIREAGDSPFMALLTELRCLIYSYLLDIAYQPVFPKPGICSWEVYRMPTALLRINKTVHEETKHPSIQKPIQKVNNRPLPKIFLGSTRTEMAPIHIAPSDTFHRAGKHLHTFLGGRRKRGNKIEITSLHLASWYNNTYLPQHVPSGDEAFDTQIECTPEHLYRFVRQTLKRMAVRNTCEIRARLLVYPLRALQNGARKPAFTYIACKGRAAWDTTRQALSPGMCRELKITYLFGGSKRFLAPWYDDFRARRMNIKVAKARARDWVLFDMAMSLC</sequence>
<organism evidence="1 2">
    <name type="scientific">Alternaria panax</name>
    <dbReference type="NCBI Taxonomy" id="48097"/>
    <lineage>
        <taxon>Eukaryota</taxon>
        <taxon>Fungi</taxon>
        <taxon>Dikarya</taxon>
        <taxon>Ascomycota</taxon>
        <taxon>Pezizomycotina</taxon>
        <taxon>Dothideomycetes</taxon>
        <taxon>Pleosporomycetidae</taxon>
        <taxon>Pleosporales</taxon>
        <taxon>Pleosporineae</taxon>
        <taxon>Pleosporaceae</taxon>
        <taxon>Alternaria</taxon>
        <taxon>Alternaria sect. Panax</taxon>
    </lineage>
</organism>
<gene>
    <name evidence="1" type="ORF">G6011_08054</name>
</gene>
<evidence type="ECO:0000313" key="1">
    <source>
        <dbReference type="EMBL" id="KAG9185510.1"/>
    </source>
</evidence>
<protein>
    <submittedName>
        <fullName evidence="1">Uncharacterized protein</fullName>
    </submittedName>
</protein>
<dbReference type="AlphaFoldDB" id="A0AAD4F9V1"/>
<reference evidence="1" key="1">
    <citation type="submission" date="2021-07" db="EMBL/GenBank/DDBJ databases">
        <title>Genome Resource of American Ginseng Black Spot Pathogen Alternaria panax.</title>
        <authorList>
            <person name="Qiu C."/>
            <person name="Wang W."/>
            <person name="Liu Z."/>
        </authorList>
    </citation>
    <scope>NUCLEOTIDE SEQUENCE</scope>
    <source>
        <strain evidence="1">BNCC115425</strain>
    </source>
</reference>
<name>A0AAD4F9V1_9PLEO</name>
<accession>A0AAD4F9V1</accession>
<dbReference type="EMBL" id="JAANER010000011">
    <property type="protein sequence ID" value="KAG9185510.1"/>
    <property type="molecule type" value="Genomic_DNA"/>
</dbReference>